<keyword evidence="5" id="KW-1185">Reference proteome</keyword>
<dbReference type="Pfam" id="PF07985">
    <property type="entry name" value="SRR1"/>
    <property type="match status" value="1"/>
</dbReference>
<evidence type="ECO:0000256" key="2">
    <source>
        <dbReference type="SAM" id="MobiDB-lite"/>
    </source>
</evidence>
<dbReference type="PANTHER" id="PTHR28626">
    <property type="entry name" value="SRR1-LIKE PROTEIN"/>
    <property type="match status" value="1"/>
</dbReference>
<feature type="domain" description="SRR1-like" evidence="3">
    <location>
        <begin position="112"/>
        <end position="280"/>
    </location>
</feature>
<accession>A0A1R3KKI5</accession>
<dbReference type="EMBL" id="AWUE01013151">
    <property type="protein sequence ID" value="OMP07595.1"/>
    <property type="molecule type" value="Genomic_DNA"/>
</dbReference>
<dbReference type="GO" id="GO:0005737">
    <property type="term" value="C:cytoplasm"/>
    <property type="evidence" value="ECO:0007669"/>
    <property type="project" value="TreeGrafter"/>
</dbReference>
<organism evidence="4 5">
    <name type="scientific">Corchorus olitorius</name>
    <dbReference type="NCBI Taxonomy" id="93759"/>
    <lineage>
        <taxon>Eukaryota</taxon>
        <taxon>Viridiplantae</taxon>
        <taxon>Streptophyta</taxon>
        <taxon>Embryophyta</taxon>
        <taxon>Tracheophyta</taxon>
        <taxon>Spermatophyta</taxon>
        <taxon>Magnoliopsida</taxon>
        <taxon>eudicotyledons</taxon>
        <taxon>Gunneridae</taxon>
        <taxon>Pentapetalae</taxon>
        <taxon>rosids</taxon>
        <taxon>malvids</taxon>
        <taxon>Malvales</taxon>
        <taxon>Malvaceae</taxon>
        <taxon>Grewioideae</taxon>
        <taxon>Apeibeae</taxon>
        <taxon>Corchorus</taxon>
    </lineage>
</organism>
<reference evidence="5" key="1">
    <citation type="submission" date="2013-09" db="EMBL/GenBank/DDBJ databases">
        <title>Corchorus olitorius genome sequencing.</title>
        <authorList>
            <person name="Alam M."/>
            <person name="Haque M.S."/>
            <person name="Islam M.S."/>
            <person name="Emdad E.M."/>
            <person name="Islam M.M."/>
            <person name="Ahmed B."/>
            <person name="Halim A."/>
            <person name="Hossen Q.M.M."/>
            <person name="Hossain M.Z."/>
            <person name="Ahmed R."/>
            <person name="Khan M.M."/>
            <person name="Islam R."/>
            <person name="Rashid M.M."/>
            <person name="Khan S.A."/>
            <person name="Rahman M.S."/>
            <person name="Alam M."/>
            <person name="Yahiya A.S."/>
            <person name="Khan M.S."/>
            <person name="Azam M.S."/>
            <person name="Haque T."/>
            <person name="Lashkar M.Z.H."/>
            <person name="Akhand A.I."/>
            <person name="Morshed G."/>
            <person name="Roy S."/>
            <person name="Uddin K.S."/>
            <person name="Rabeya T."/>
            <person name="Hossain A.S."/>
            <person name="Chowdhury A."/>
            <person name="Snigdha A.R."/>
            <person name="Mortoza M.S."/>
            <person name="Matin S.A."/>
            <person name="Hoque S.M.E."/>
            <person name="Islam M.K."/>
            <person name="Roy D.K."/>
            <person name="Haider R."/>
            <person name="Moosa M.M."/>
            <person name="Elias S.M."/>
            <person name="Hasan A.M."/>
            <person name="Jahan S."/>
            <person name="Shafiuddin M."/>
            <person name="Mahmood N."/>
            <person name="Shommy N.S."/>
        </authorList>
    </citation>
    <scope>NUCLEOTIDE SEQUENCE [LARGE SCALE GENOMIC DNA]</scope>
    <source>
        <strain evidence="5">cv. O-4</strain>
    </source>
</reference>
<evidence type="ECO:0000259" key="3">
    <source>
        <dbReference type="Pfam" id="PF07985"/>
    </source>
</evidence>
<evidence type="ECO:0000313" key="5">
    <source>
        <dbReference type="Proteomes" id="UP000187203"/>
    </source>
</evidence>
<feature type="compositionally biased region" description="Low complexity" evidence="2">
    <location>
        <begin position="34"/>
        <end position="49"/>
    </location>
</feature>
<protein>
    <submittedName>
        <fullName evidence="4">Sensitivity To Red Light Reduced-like, SRR1</fullName>
    </submittedName>
</protein>
<evidence type="ECO:0000313" key="4">
    <source>
        <dbReference type="EMBL" id="OMP07595.1"/>
    </source>
</evidence>
<dbReference type="PANTHER" id="PTHR28626:SF3">
    <property type="entry name" value="SRR1-LIKE PROTEIN"/>
    <property type="match status" value="1"/>
</dbReference>
<name>A0A1R3KKI5_9ROSI</name>
<proteinExistence type="inferred from homology"/>
<feature type="region of interest" description="Disordered" evidence="2">
    <location>
        <begin position="23"/>
        <end position="54"/>
    </location>
</feature>
<dbReference type="OrthoDB" id="551431at2759"/>
<comment type="caution">
    <text evidence="4">The sequence shown here is derived from an EMBL/GenBank/DDBJ whole genome shotgun (WGS) entry which is preliminary data.</text>
</comment>
<dbReference type="Proteomes" id="UP000187203">
    <property type="component" value="Unassembled WGS sequence"/>
</dbReference>
<dbReference type="InterPro" id="IPR012942">
    <property type="entry name" value="SRR1-like"/>
</dbReference>
<dbReference type="InterPro" id="IPR040044">
    <property type="entry name" value="SRR1L"/>
</dbReference>
<sequence length="292" mass="33676">MVSSEKVVNLENHTQNGEWTVVLPRKGRHRRNSPKLTTPKLTTGKGQQQEQQPWVPTDVEIDSERQSKLMHKIQVCMKRIENSRFLLTLLDQMQSAEVFNHFSRILGSELKLQMVIYGIGSIESHETPRLQLSLAVLMKRRFSWIGDIEVFDPVLSATESQVLEALGCSVLSVNEQGRRQAMKPTLFFMPHCEAELYNNLLQANWGVEPLNRVALFGNSFETYEQHVSFKYYEQEVSFMDSSVAESVTHILAARRFTDEFKINTVSDDYFAAFHDSSWHFFKPACQNELQLN</sequence>
<evidence type="ECO:0000256" key="1">
    <source>
        <dbReference type="ARBA" id="ARBA00009856"/>
    </source>
</evidence>
<dbReference type="AlphaFoldDB" id="A0A1R3KKI5"/>
<comment type="similarity">
    <text evidence="1">Belongs to the SRR1 family.</text>
</comment>
<gene>
    <name evidence="4" type="ORF">COLO4_07204</name>
</gene>
<dbReference type="GO" id="GO:0005634">
    <property type="term" value="C:nucleus"/>
    <property type="evidence" value="ECO:0007669"/>
    <property type="project" value="TreeGrafter"/>
</dbReference>